<proteinExistence type="predicted"/>
<dbReference type="Proteomes" id="UP000243096">
    <property type="component" value="Unassembled WGS sequence"/>
</dbReference>
<evidence type="ECO:0000313" key="2">
    <source>
        <dbReference type="EMBL" id="PPB83835.1"/>
    </source>
</evidence>
<dbReference type="OrthoDB" id="5518630at2"/>
<comment type="caution">
    <text evidence="2">The sequence shown here is derived from an EMBL/GenBank/DDBJ whole genome shotgun (WGS) entry which is preliminary data.</text>
</comment>
<evidence type="ECO:0000313" key="3">
    <source>
        <dbReference type="Proteomes" id="UP000243096"/>
    </source>
</evidence>
<feature type="compositionally biased region" description="Polar residues" evidence="1">
    <location>
        <begin position="134"/>
        <end position="143"/>
    </location>
</feature>
<evidence type="ECO:0000256" key="1">
    <source>
        <dbReference type="SAM" id="MobiDB-lite"/>
    </source>
</evidence>
<gene>
    <name evidence="2" type="ORF">B0O95_10516</name>
</gene>
<dbReference type="InterPro" id="IPR045362">
    <property type="entry name" value="CIS_spike_tip"/>
</dbReference>
<name>A0A2P5KB12_9BURK</name>
<sequence length="143" mass="14873">MDPLKLVVLDGDTVQFDTTFGPAVALTPPVAHIAGSGQFSVNGKKICISGDEASVKVPGVTYQSGIFMGGVGEVVIEKLQGQTAPRVVSGKPVMVKGVKFVAKLKVISKAKSTSSPPQEDPMSEYLGTGEFITESPTRSTYAG</sequence>
<protein>
    <submittedName>
        <fullName evidence="2">Uncharacterized protein</fullName>
    </submittedName>
</protein>
<dbReference type="AlphaFoldDB" id="A0A2P5KB12"/>
<accession>A0A2P5KB12</accession>
<keyword evidence="3" id="KW-1185">Reference proteome</keyword>
<dbReference type="EMBL" id="PRDW01000005">
    <property type="protein sequence ID" value="PPB83835.1"/>
    <property type="molecule type" value="Genomic_DNA"/>
</dbReference>
<dbReference type="Pfam" id="PF19267">
    <property type="entry name" value="CIS_spike_tip"/>
    <property type="match status" value="1"/>
</dbReference>
<reference evidence="2 3" key="1">
    <citation type="submission" date="2018-01" db="EMBL/GenBank/DDBJ databases">
        <title>Genomic Encyclopedia of Type Strains, Phase III (KMG-III): the genomes of soil and plant-associated and newly described type strains.</title>
        <authorList>
            <person name="Whitman W."/>
        </authorList>
    </citation>
    <scope>NUCLEOTIDE SEQUENCE [LARGE SCALE GENOMIC DNA]</scope>
    <source>
        <strain evidence="2 3">HKI456</strain>
    </source>
</reference>
<feature type="region of interest" description="Disordered" evidence="1">
    <location>
        <begin position="109"/>
        <end position="143"/>
    </location>
</feature>
<dbReference type="RefSeq" id="WP_104077130.1">
    <property type="nucleotide sequence ID" value="NZ_CP062178.1"/>
</dbReference>
<organism evidence="2 3">
    <name type="scientific">Mycetohabitans endofungorum</name>
    <dbReference type="NCBI Taxonomy" id="417203"/>
    <lineage>
        <taxon>Bacteria</taxon>
        <taxon>Pseudomonadati</taxon>
        <taxon>Pseudomonadota</taxon>
        <taxon>Betaproteobacteria</taxon>
        <taxon>Burkholderiales</taxon>
        <taxon>Burkholderiaceae</taxon>
        <taxon>Mycetohabitans</taxon>
    </lineage>
</organism>